<dbReference type="CDD" id="cd00685">
    <property type="entry name" value="Trans_IPPS_HT"/>
    <property type="match status" value="1"/>
</dbReference>
<dbReference type="VEuPathDB" id="TriTrypDB:TvY486_0703220"/>
<dbReference type="FunFam" id="1.10.600.10:FF:000033">
    <property type="entry name" value="Farnesyl pyrophosphate synthase"/>
    <property type="match status" value="1"/>
</dbReference>
<evidence type="ECO:0000313" key="6">
    <source>
        <dbReference type="EMBL" id="CCC48988.1"/>
    </source>
</evidence>
<dbReference type="GO" id="GO:0004161">
    <property type="term" value="F:dimethylallyltranstransferase activity"/>
    <property type="evidence" value="ECO:0007669"/>
    <property type="project" value="TreeGrafter"/>
</dbReference>
<dbReference type="PANTHER" id="PTHR11525">
    <property type="entry name" value="FARNESYL-PYROPHOSPHATE SYNTHETASE"/>
    <property type="match status" value="1"/>
</dbReference>
<dbReference type="SFLD" id="SFLDS00005">
    <property type="entry name" value="Isoprenoid_Synthase_Type_I"/>
    <property type="match status" value="1"/>
</dbReference>
<evidence type="ECO:0000256" key="1">
    <source>
        <dbReference type="ARBA" id="ARBA00001946"/>
    </source>
</evidence>
<name>G0TYE1_TRYVY</name>
<dbReference type="InterPro" id="IPR033749">
    <property type="entry name" value="Polyprenyl_synt_CS"/>
</dbReference>
<dbReference type="GO" id="GO:0005737">
    <property type="term" value="C:cytoplasm"/>
    <property type="evidence" value="ECO:0007669"/>
    <property type="project" value="TreeGrafter"/>
</dbReference>
<comment type="cofactor">
    <cofactor evidence="1">
        <name>Mg(2+)</name>
        <dbReference type="ChEBI" id="CHEBI:18420"/>
    </cofactor>
</comment>
<dbReference type="AlphaFoldDB" id="G0TYE1"/>
<dbReference type="InterPro" id="IPR039702">
    <property type="entry name" value="FPS1-like"/>
</dbReference>
<reference evidence="6" key="1">
    <citation type="journal article" date="2012" name="Proc. Natl. Acad. Sci. U.S.A.">
        <title>Antigenic diversity is generated by distinct evolutionary mechanisms in African trypanosome species.</title>
        <authorList>
            <person name="Jackson A.P."/>
            <person name="Berry A."/>
            <person name="Aslett M."/>
            <person name="Allison H.C."/>
            <person name="Burton P."/>
            <person name="Vavrova-Anderson J."/>
            <person name="Brown R."/>
            <person name="Browne H."/>
            <person name="Corton N."/>
            <person name="Hauser H."/>
            <person name="Gamble J."/>
            <person name="Gilderthorp R."/>
            <person name="Marcello L."/>
            <person name="McQuillan J."/>
            <person name="Otto T.D."/>
            <person name="Quail M.A."/>
            <person name="Sanders M.J."/>
            <person name="van Tonder A."/>
            <person name="Ginger M.L."/>
            <person name="Field M.C."/>
            <person name="Barry J.D."/>
            <person name="Hertz-Fowler C."/>
            <person name="Berriman M."/>
        </authorList>
    </citation>
    <scope>NUCLEOTIDE SEQUENCE</scope>
    <source>
        <strain evidence="6">Y486</strain>
    </source>
</reference>
<proteinExistence type="inferred from homology"/>
<dbReference type="PROSITE" id="PS00444">
    <property type="entry name" value="POLYPRENYL_SYNTHASE_2"/>
    <property type="match status" value="1"/>
</dbReference>
<dbReference type="PROSITE" id="PS00723">
    <property type="entry name" value="POLYPRENYL_SYNTHASE_1"/>
    <property type="match status" value="1"/>
</dbReference>
<dbReference type="Gene3D" id="1.10.600.10">
    <property type="entry name" value="Farnesyl Diphosphate Synthase"/>
    <property type="match status" value="1"/>
</dbReference>
<dbReference type="PANTHER" id="PTHR11525:SF0">
    <property type="entry name" value="FARNESYL PYROPHOSPHATE SYNTHASE"/>
    <property type="match status" value="1"/>
</dbReference>
<evidence type="ECO:0000256" key="2">
    <source>
        <dbReference type="ARBA" id="ARBA00022679"/>
    </source>
</evidence>
<organism evidence="6">
    <name type="scientific">Trypanosoma vivax (strain Y486)</name>
    <dbReference type="NCBI Taxonomy" id="1055687"/>
    <lineage>
        <taxon>Eukaryota</taxon>
        <taxon>Discoba</taxon>
        <taxon>Euglenozoa</taxon>
        <taxon>Kinetoplastea</taxon>
        <taxon>Metakinetoplastina</taxon>
        <taxon>Trypanosomatida</taxon>
        <taxon>Trypanosomatidae</taxon>
        <taxon>Trypanosoma</taxon>
        <taxon>Duttonella</taxon>
    </lineage>
</organism>
<gene>
    <name evidence="6" type="ORF">TVY486_0703220</name>
</gene>
<accession>G0TYE1</accession>
<keyword evidence="4" id="KW-0460">Magnesium</keyword>
<protein>
    <submittedName>
        <fullName evidence="6">Farnesyl pyrophosphate synthase</fullName>
        <ecNumber evidence="6">2.5.1.10</ecNumber>
    </submittedName>
</protein>
<evidence type="ECO:0000256" key="3">
    <source>
        <dbReference type="ARBA" id="ARBA00022723"/>
    </source>
</evidence>
<keyword evidence="2 5" id="KW-0808">Transferase</keyword>
<dbReference type="EMBL" id="HE573023">
    <property type="protein sequence ID" value="CCC48988.1"/>
    <property type="molecule type" value="Genomic_DNA"/>
</dbReference>
<dbReference type="SUPFAM" id="SSF48576">
    <property type="entry name" value="Terpenoid synthases"/>
    <property type="match status" value="1"/>
</dbReference>
<dbReference type="InterPro" id="IPR008949">
    <property type="entry name" value="Isoprenoid_synthase_dom_sf"/>
</dbReference>
<comment type="similarity">
    <text evidence="5">Belongs to the FPP/GGPP synthase family.</text>
</comment>
<evidence type="ECO:0000256" key="5">
    <source>
        <dbReference type="RuleBase" id="RU004466"/>
    </source>
</evidence>
<dbReference type="GO" id="GO:0045337">
    <property type="term" value="P:farnesyl diphosphate biosynthetic process"/>
    <property type="evidence" value="ECO:0007669"/>
    <property type="project" value="TreeGrafter"/>
</dbReference>
<dbReference type="EC" id="2.5.1.10" evidence="6"/>
<keyword evidence="3" id="KW-0479">Metal-binding</keyword>
<dbReference type="GO" id="GO:0004337">
    <property type="term" value="F:(2E,6E)-farnesyl diphosphate synthase activity"/>
    <property type="evidence" value="ECO:0007669"/>
    <property type="project" value="UniProtKB-EC"/>
</dbReference>
<dbReference type="Pfam" id="PF00348">
    <property type="entry name" value="polyprenyl_synt"/>
    <property type="match status" value="1"/>
</dbReference>
<dbReference type="InterPro" id="IPR000092">
    <property type="entry name" value="Polyprenyl_synt"/>
</dbReference>
<sequence length="362" mass="41655">MEMFMRVYAEIQEFLLGNLVQEFEMDTHRLEYLRKMMDTTCLGGKCNRGLTVVSVVRSMLGIGEEMPVDQSAHFQTLHDACVCGWMIEFLQAHYLVEDDIMDGSLTRRGMPCWYRRPGVTMQNAINDGLILKSWANMMAAHYFGDRPFLKDLLRFFNKVDYTTAIGQLYDVTSMCDSGKLDPDVAPSTKRDYSEFTLANYKRIVKHKTAFYTYYLPLVMGLVVSGTTSKVDMNLTEQLAMLMGEYFQVQDDVMDCYTPPDQLGKIGTDIEEAKCSWLAVMFLSLADGPRITEFKANYGCAEQEKVATVKRLYKEMQLEARYFEYEADVASRVIELIGRLREGSPEFANSVEDLWSKTYRRQK</sequence>
<evidence type="ECO:0000256" key="4">
    <source>
        <dbReference type="ARBA" id="ARBA00022842"/>
    </source>
</evidence>
<dbReference type="SFLD" id="SFLDG01017">
    <property type="entry name" value="Polyprenyl_Transferase_Like"/>
    <property type="match status" value="1"/>
</dbReference>
<dbReference type="GO" id="GO:0046872">
    <property type="term" value="F:metal ion binding"/>
    <property type="evidence" value="ECO:0007669"/>
    <property type="project" value="UniProtKB-KW"/>
</dbReference>
<dbReference type="OMA" id="EDCTWQR"/>